<accession>A0A101LZG6</accession>
<dbReference type="AlphaFoldDB" id="A0A101LZG6"/>
<dbReference type="EMBL" id="LKAM01000006">
    <property type="protein sequence ID" value="KUM48174.1"/>
    <property type="molecule type" value="Genomic_DNA"/>
</dbReference>
<geneLocation type="mitochondrion" evidence="1"/>
<evidence type="ECO:0000313" key="1">
    <source>
        <dbReference type="EMBL" id="KUM48174.1"/>
    </source>
</evidence>
<sequence>MNERPHKALFHNTIIPPTTIITPSESVIAHSLPASILEREQQVLPFPNPYIYYIYSSGRQTHYFEGWVGYRVAFVSERLTLSFH</sequence>
<organism evidence="1">
    <name type="scientific">Picea glauca</name>
    <name type="common">White spruce</name>
    <name type="synonym">Pinus glauca</name>
    <dbReference type="NCBI Taxonomy" id="3330"/>
    <lineage>
        <taxon>Eukaryota</taxon>
        <taxon>Viridiplantae</taxon>
        <taxon>Streptophyta</taxon>
        <taxon>Embryophyta</taxon>
        <taxon>Tracheophyta</taxon>
        <taxon>Spermatophyta</taxon>
        <taxon>Pinopsida</taxon>
        <taxon>Pinidae</taxon>
        <taxon>Conifers I</taxon>
        <taxon>Pinales</taxon>
        <taxon>Pinaceae</taxon>
        <taxon>Picea</taxon>
    </lineage>
</organism>
<name>A0A101LZG6_PICGL</name>
<proteinExistence type="predicted"/>
<gene>
    <name evidence="1" type="ORF">ABT39_MTgene5171</name>
</gene>
<reference evidence="1" key="1">
    <citation type="journal article" date="2015" name="Genome Biol. Evol.">
        <title>Organellar Genomes of White Spruce (Picea glauca): Assembly and Annotation.</title>
        <authorList>
            <person name="Jackman S.D."/>
            <person name="Warren R.L."/>
            <person name="Gibb E.A."/>
            <person name="Vandervalk B.P."/>
            <person name="Mohamadi H."/>
            <person name="Chu J."/>
            <person name="Raymond A."/>
            <person name="Pleasance S."/>
            <person name="Coope R."/>
            <person name="Wildung M.R."/>
            <person name="Ritland C.E."/>
            <person name="Bousquet J."/>
            <person name="Jones S.J."/>
            <person name="Bohlmann J."/>
            <person name="Birol I."/>
        </authorList>
    </citation>
    <scope>NUCLEOTIDE SEQUENCE [LARGE SCALE GENOMIC DNA]</scope>
    <source>
        <tissue evidence="1">Flushing bud</tissue>
    </source>
</reference>
<keyword evidence="1" id="KW-0496">Mitochondrion</keyword>
<protein>
    <submittedName>
        <fullName evidence="1">Uncharacterized protein</fullName>
    </submittedName>
</protein>
<comment type="caution">
    <text evidence="1">The sequence shown here is derived from an EMBL/GenBank/DDBJ whole genome shotgun (WGS) entry which is preliminary data.</text>
</comment>